<feature type="domain" description="ZSWIM1/3 RNaseH-like" evidence="1">
    <location>
        <begin position="2"/>
        <end position="70"/>
    </location>
</feature>
<dbReference type="InterPro" id="IPR052579">
    <property type="entry name" value="Zinc_finger_SWIM"/>
</dbReference>
<evidence type="ECO:0000313" key="2">
    <source>
        <dbReference type="EMBL" id="OWZ05643.1"/>
    </source>
</evidence>
<evidence type="ECO:0000259" key="1">
    <source>
        <dbReference type="Pfam" id="PF21056"/>
    </source>
</evidence>
<dbReference type="OrthoDB" id="96470at2759"/>
<dbReference type="PANTHER" id="PTHR31569:SF4">
    <property type="entry name" value="SWIM-TYPE DOMAIN-CONTAINING PROTEIN"/>
    <property type="match status" value="1"/>
</dbReference>
<accession>A0A225VJR4</accession>
<dbReference type="EMBL" id="NBNE01004328">
    <property type="protein sequence ID" value="OWZ05643.1"/>
    <property type="molecule type" value="Genomic_DNA"/>
</dbReference>
<sequence>MFMAMNEFGEEVVVQHSLIEENGDWHMERAIDHFKITHRTRIHDLRFIIVYKDMNEINFLESHFQEARILICHFHVIKYLKEMRSKPEFGKISADDTSQIDSAIHEMVYARSDDVYMEAHESLRGICDRIGVNGFFSYFEKNWYDCQDRWVMHRRASLPHFKNHTNNKLESFCGKFKDGIDNSMSMAACFKALLTYDRRVQN</sequence>
<organism evidence="2 3">
    <name type="scientific">Phytophthora megakarya</name>
    <dbReference type="NCBI Taxonomy" id="4795"/>
    <lineage>
        <taxon>Eukaryota</taxon>
        <taxon>Sar</taxon>
        <taxon>Stramenopiles</taxon>
        <taxon>Oomycota</taxon>
        <taxon>Peronosporomycetes</taxon>
        <taxon>Peronosporales</taxon>
        <taxon>Peronosporaceae</taxon>
        <taxon>Phytophthora</taxon>
    </lineage>
</organism>
<name>A0A225VJR4_9STRA</name>
<dbReference type="Pfam" id="PF21056">
    <property type="entry name" value="ZSWIM1-3_RNaseH-like"/>
    <property type="match status" value="1"/>
</dbReference>
<dbReference type="AlphaFoldDB" id="A0A225VJR4"/>
<evidence type="ECO:0000313" key="3">
    <source>
        <dbReference type="Proteomes" id="UP000198211"/>
    </source>
</evidence>
<protein>
    <recommendedName>
        <fullName evidence="1">ZSWIM1/3 RNaseH-like domain-containing protein</fullName>
    </recommendedName>
</protein>
<keyword evidence="3" id="KW-1185">Reference proteome</keyword>
<gene>
    <name evidence="2" type="ORF">PHMEG_00022232</name>
</gene>
<comment type="caution">
    <text evidence="2">The sequence shown here is derived from an EMBL/GenBank/DDBJ whole genome shotgun (WGS) entry which is preliminary data.</text>
</comment>
<proteinExistence type="predicted"/>
<dbReference type="Proteomes" id="UP000198211">
    <property type="component" value="Unassembled WGS sequence"/>
</dbReference>
<dbReference type="InterPro" id="IPR048324">
    <property type="entry name" value="ZSWIM1-3_RNaseH-like"/>
</dbReference>
<reference evidence="3" key="1">
    <citation type="submission" date="2017-03" db="EMBL/GenBank/DDBJ databases">
        <title>Phytopthora megakarya and P. palmivora, two closely related causual agents of cacao black pod achieved similar genome size and gene model numbers by different mechanisms.</title>
        <authorList>
            <person name="Ali S."/>
            <person name="Shao J."/>
            <person name="Larry D.J."/>
            <person name="Kronmiller B."/>
            <person name="Shen D."/>
            <person name="Strem M.D."/>
            <person name="Melnick R.L."/>
            <person name="Guiltinan M.J."/>
            <person name="Tyler B.M."/>
            <person name="Meinhardt L.W."/>
            <person name="Bailey B.A."/>
        </authorList>
    </citation>
    <scope>NUCLEOTIDE SEQUENCE [LARGE SCALE GENOMIC DNA]</scope>
    <source>
        <strain evidence="3">zdho120</strain>
    </source>
</reference>
<dbReference type="PANTHER" id="PTHR31569">
    <property type="entry name" value="SWIM-TYPE DOMAIN-CONTAINING PROTEIN"/>
    <property type="match status" value="1"/>
</dbReference>